<comment type="similarity">
    <text evidence="1 8">Belongs to the beta-class carbonic anhydrase family.</text>
</comment>
<dbReference type="Pfam" id="PF00484">
    <property type="entry name" value="Pro_CA"/>
    <property type="match status" value="1"/>
</dbReference>
<reference evidence="10" key="1">
    <citation type="journal article" date="2016" name="Proc. Natl. Acad. Sci. U.S.A.">
        <title>Comparative genomics of biotechnologically important yeasts.</title>
        <authorList>
            <person name="Riley R."/>
            <person name="Haridas S."/>
            <person name="Wolfe K.H."/>
            <person name="Lopes M.R."/>
            <person name="Hittinger C.T."/>
            <person name="Goeker M."/>
            <person name="Salamov A.A."/>
            <person name="Wisecaver J.H."/>
            <person name="Long T.M."/>
            <person name="Calvey C.H."/>
            <person name="Aerts A.L."/>
            <person name="Barry K.W."/>
            <person name="Choi C."/>
            <person name="Clum A."/>
            <person name="Coughlan A.Y."/>
            <person name="Deshpande S."/>
            <person name="Douglass A.P."/>
            <person name="Hanson S.J."/>
            <person name="Klenk H.-P."/>
            <person name="LaButti K.M."/>
            <person name="Lapidus A."/>
            <person name="Lindquist E.A."/>
            <person name="Lipzen A.M."/>
            <person name="Meier-Kolthoff J.P."/>
            <person name="Ohm R.A."/>
            <person name="Otillar R.P."/>
            <person name="Pangilinan J.L."/>
            <person name="Peng Y."/>
            <person name="Rokas A."/>
            <person name="Rosa C.A."/>
            <person name="Scheuner C."/>
            <person name="Sibirny A.A."/>
            <person name="Slot J.C."/>
            <person name="Stielow J.B."/>
            <person name="Sun H."/>
            <person name="Kurtzman C.P."/>
            <person name="Blackwell M."/>
            <person name="Grigoriev I.V."/>
            <person name="Jeffries T.W."/>
        </authorList>
    </citation>
    <scope>NUCLEOTIDE SEQUENCE [LARGE SCALE GENOMIC DNA]</scope>
    <source>
        <strain evidence="10">NRRL Y-1626</strain>
    </source>
</reference>
<dbReference type="GO" id="GO:0005737">
    <property type="term" value="C:cytoplasm"/>
    <property type="evidence" value="ECO:0007669"/>
    <property type="project" value="TreeGrafter"/>
</dbReference>
<dbReference type="AlphaFoldDB" id="A0A1B7TDN3"/>
<comment type="catalytic activity">
    <reaction evidence="6 8">
        <text>hydrogencarbonate + H(+) = CO2 + H2O</text>
        <dbReference type="Rhea" id="RHEA:10748"/>
        <dbReference type="ChEBI" id="CHEBI:15377"/>
        <dbReference type="ChEBI" id="CHEBI:15378"/>
        <dbReference type="ChEBI" id="CHEBI:16526"/>
        <dbReference type="ChEBI" id="CHEBI:17544"/>
        <dbReference type="EC" id="4.2.1.1"/>
    </reaction>
</comment>
<dbReference type="Proteomes" id="UP000092321">
    <property type="component" value="Unassembled WGS sequence"/>
</dbReference>
<dbReference type="EC" id="4.2.1.1" evidence="2 8"/>
<comment type="caution">
    <text evidence="9">The sequence shown here is derived from an EMBL/GenBank/DDBJ whole genome shotgun (WGS) entry which is preliminary data.</text>
</comment>
<evidence type="ECO:0000313" key="9">
    <source>
        <dbReference type="EMBL" id="OBA26869.1"/>
    </source>
</evidence>
<feature type="binding site" evidence="7">
    <location>
        <position position="150"/>
    </location>
    <ligand>
        <name>Zn(2+)</name>
        <dbReference type="ChEBI" id="CHEBI:29105"/>
    </ligand>
</feature>
<gene>
    <name evidence="9" type="ORF">HANVADRAFT_52659</name>
</gene>
<evidence type="ECO:0000256" key="1">
    <source>
        <dbReference type="ARBA" id="ARBA00006217"/>
    </source>
</evidence>
<name>A0A1B7TDN3_9ASCO</name>
<protein>
    <recommendedName>
        <fullName evidence="2 8">Carbonic anhydrase</fullName>
        <ecNumber evidence="2 8">4.2.1.1</ecNumber>
    </recommendedName>
    <alternativeName>
        <fullName evidence="8">Carbonate dehydratase</fullName>
    </alternativeName>
</protein>
<dbReference type="GO" id="GO:0071244">
    <property type="term" value="P:cellular response to carbon dioxide"/>
    <property type="evidence" value="ECO:0007669"/>
    <property type="project" value="TreeGrafter"/>
</dbReference>
<dbReference type="GO" id="GO:0008270">
    <property type="term" value="F:zinc ion binding"/>
    <property type="evidence" value="ECO:0007669"/>
    <property type="project" value="UniProtKB-UniRule"/>
</dbReference>
<keyword evidence="3 7" id="KW-0479">Metal-binding</keyword>
<evidence type="ECO:0000313" key="10">
    <source>
        <dbReference type="Proteomes" id="UP000092321"/>
    </source>
</evidence>
<feature type="binding site" evidence="7">
    <location>
        <position position="147"/>
    </location>
    <ligand>
        <name>Zn(2+)</name>
        <dbReference type="ChEBI" id="CHEBI:29105"/>
    </ligand>
</feature>
<keyword evidence="10" id="KW-1185">Reference proteome</keyword>
<evidence type="ECO:0000256" key="6">
    <source>
        <dbReference type="ARBA" id="ARBA00048348"/>
    </source>
</evidence>
<evidence type="ECO:0000256" key="4">
    <source>
        <dbReference type="ARBA" id="ARBA00022833"/>
    </source>
</evidence>
<comment type="function">
    <text evidence="8">Reversible hydration of carbon dioxide.</text>
</comment>
<evidence type="ECO:0000256" key="5">
    <source>
        <dbReference type="ARBA" id="ARBA00023239"/>
    </source>
</evidence>
<dbReference type="GO" id="GO:0034599">
    <property type="term" value="P:cellular response to oxidative stress"/>
    <property type="evidence" value="ECO:0007669"/>
    <property type="project" value="TreeGrafter"/>
</dbReference>
<accession>A0A1B7TDN3</accession>
<proteinExistence type="inferred from homology"/>
<dbReference type="GO" id="GO:0004089">
    <property type="term" value="F:carbonate dehydratase activity"/>
    <property type="evidence" value="ECO:0007669"/>
    <property type="project" value="UniProtKB-UniRule"/>
</dbReference>
<dbReference type="PANTHER" id="PTHR11002:SF76">
    <property type="entry name" value="CARBONIC ANHYDRASE"/>
    <property type="match status" value="1"/>
</dbReference>
<dbReference type="Gene3D" id="3.40.1050.10">
    <property type="entry name" value="Carbonic anhydrase"/>
    <property type="match status" value="1"/>
</dbReference>
<organism evidence="9 10">
    <name type="scientific">Hanseniaspora valbyensis NRRL Y-1626</name>
    <dbReference type="NCBI Taxonomy" id="766949"/>
    <lineage>
        <taxon>Eukaryota</taxon>
        <taxon>Fungi</taxon>
        <taxon>Dikarya</taxon>
        <taxon>Ascomycota</taxon>
        <taxon>Saccharomycotina</taxon>
        <taxon>Saccharomycetes</taxon>
        <taxon>Saccharomycodales</taxon>
        <taxon>Saccharomycodaceae</taxon>
        <taxon>Hanseniaspora</taxon>
    </lineage>
</organism>
<dbReference type="InterPro" id="IPR036874">
    <property type="entry name" value="Carbonic_anhydrase_sf"/>
</dbReference>
<dbReference type="SMART" id="SM00947">
    <property type="entry name" value="Pro_CA"/>
    <property type="match status" value="1"/>
</dbReference>
<dbReference type="EMBL" id="LXPE01000012">
    <property type="protein sequence ID" value="OBA26869.1"/>
    <property type="molecule type" value="Genomic_DNA"/>
</dbReference>
<keyword evidence="5 8" id="KW-0456">Lyase</keyword>
<dbReference type="InterPro" id="IPR001765">
    <property type="entry name" value="Carbonic_anhydrase"/>
</dbReference>
<dbReference type="SUPFAM" id="SSF53056">
    <property type="entry name" value="beta-carbonic anhydrase, cab"/>
    <property type="match status" value="1"/>
</dbReference>
<evidence type="ECO:0000256" key="3">
    <source>
        <dbReference type="ARBA" id="ARBA00022723"/>
    </source>
</evidence>
<dbReference type="OrthoDB" id="10248475at2759"/>
<keyword evidence="4 7" id="KW-0862">Zinc</keyword>
<evidence type="ECO:0000256" key="7">
    <source>
        <dbReference type="PIRSR" id="PIRSR601765-1"/>
    </source>
</evidence>
<feature type="binding site" evidence="7">
    <location>
        <position position="94"/>
    </location>
    <ligand>
        <name>Zn(2+)</name>
        <dbReference type="ChEBI" id="CHEBI:29105"/>
    </ligand>
</feature>
<dbReference type="PANTHER" id="PTHR11002">
    <property type="entry name" value="CARBONIC ANHYDRASE"/>
    <property type="match status" value="1"/>
</dbReference>
<feature type="binding site" evidence="7">
    <location>
        <position position="92"/>
    </location>
    <ligand>
        <name>Zn(2+)</name>
        <dbReference type="ChEBI" id="CHEBI:29105"/>
    </ligand>
</feature>
<evidence type="ECO:0000256" key="8">
    <source>
        <dbReference type="RuleBase" id="RU003956"/>
    </source>
</evidence>
<comment type="cofactor">
    <cofactor evidence="7">
        <name>Zn(2+)</name>
        <dbReference type="ChEBI" id="CHEBI:29105"/>
    </cofactor>
    <text evidence="7">Binds 1 zinc ion per subunit.</text>
</comment>
<evidence type="ECO:0000256" key="2">
    <source>
        <dbReference type="ARBA" id="ARBA00012925"/>
    </source>
</evidence>
<sequence>MNAITKPNTSEDIPISTPTLNTTINNNQEHKMCTASVCTHTPKPFALHKSSSVDDYLAKNKQWSQSITNETPNLFTDFNSKGQQPHTLFIGCGDSRYNENIFNVKPGEIFGLQTVGNNLNLKDETIMSTLEFTILVLGIEKIAIVGHTDCGAVNSCCDENVYQTLPKNLKNYLKPVYENIQKIKLQHKDDIPPIDKKHLSLENVKQQAEKLLTIDFIKEKFENKTLEILPMIYNVENGLVEHVDL</sequence>